<dbReference type="EMBL" id="CM042885">
    <property type="protein sequence ID" value="KAI4364089.1"/>
    <property type="molecule type" value="Genomic_DNA"/>
</dbReference>
<gene>
    <name evidence="1" type="ORF">MLD38_020226</name>
</gene>
<proteinExistence type="predicted"/>
<organism evidence="1 2">
    <name type="scientific">Melastoma candidum</name>
    <dbReference type="NCBI Taxonomy" id="119954"/>
    <lineage>
        <taxon>Eukaryota</taxon>
        <taxon>Viridiplantae</taxon>
        <taxon>Streptophyta</taxon>
        <taxon>Embryophyta</taxon>
        <taxon>Tracheophyta</taxon>
        <taxon>Spermatophyta</taxon>
        <taxon>Magnoliopsida</taxon>
        <taxon>eudicotyledons</taxon>
        <taxon>Gunneridae</taxon>
        <taxon>Pentapetalae</taxon>
        <taxon>rosids</taxon>
        <taxon>malvids</taxon>
        <taxon>Myrtales</taxon>
        <taxon>Melastomataceae</taxon>
        <taxon>Melastomatoideae</taxon>
        <taxon>Melastomateae</taxon>
        <taxon>Melastoma</taxon>
    </lineage>
</organism>
<accession>A0ACB9QDI1</accession>
<keyword evidence="2" id="KW-1185">Reference proteome</keyword>
<sequence length="139" mass="16026">MARSAEPASSSPAQTGMLVPLFVNCLNLGGGLHPLEAGHVSLRLDISFHDFLSQMEQNLVDAFTYSRRVRVVAIDNVEYFGSTGSFETRVYEGFNFSRIVEYRKRCHFVVDVVVVDMSWDRYRGDPEIEFEPLREWKEW</sequence>
<evidence type="ECO:0000313" key="1">
    <source>
        <dbReference type="EMBL" id="KAI4364089.1"/>
    </source>
</evidence>
<protein>
    <submittedName>
        <fullName evidence="1">Uncharacterized protein</fullName>
    </submittedName>
</protein>
<reference evidence="2" key="1">
    <citation type="journal article" date="2023" name="Front. Plant Sci.">
        <title>Chromosomal-level genome assembly of Melastoma candidum provides insights into trichome evolution.</title>
        <authorList>
            <person name="Zhong Y."/>
            <person name="Wu W."/>
            <person name="Sun C."/>
            <person name="Zou P."/>
            <person name="Liu Y."/>
            <person name="Dai S."/>
            <person name="Zhou R."/>
        </authorList>
    </citation>
    <scope>NUCLEOTIDE SEQUENCE [LARGE SCALE GENOMIC DNA]</scope>
</reference>
<comment type="caution">
    <text evidence="1">The sequence shown here is derived from an EMBL/GenBank/DDBJ whole genome shotgun (WGS) entry which is preliminary data.</text>
</comment>
<dbReference type="Proteomes" id="UP001057402">
    <property type="component" value="Chromosome 6"/>
</dbReference>
<evidence type="ECO:0000313" key="2">
    <source>
        <dbReference type="Proteomes" id="UP001057402"/>
    </source>
</evidence>
<name>A0ACB9QDI1_9MYRT</name>